<dbReference type="EMBL" id="SRYB01000042">
    <property type="protein sequence ID" value="TGY76317.1"/>
    <property type="molecule type" value="Genomic_DNA"/>
</dbReference>
<proteinExistence type="predicted"/>
<reference evidence="1" key="1">
    <citation type="submission" date="2019-04" db="EMBL/GenBank/DDBJ databases">
        <title>Microbes associate with the intestines of laboratory mice.</title>
        <authorList>
            <person name="Navarre W."/>
            <person name="Wong E."/>
            <person name="Huang K."/>
            <person name="Tropini C."/>
            <person name="Ng K."/>
            <person name="Yu B."/>
        </authorList>
    </citation>
    <scope>NUCLEOTIDE SEQUENCE</scope>
    <source>
        <strain evidence="1">NM04_E33</strain>
    </source>
</reference>
<keyword evidence="2" id="KW-1185">Reference proteome</keyword>
<comment type="caution">
    <text evidence="1">The sequence shown here is derived from an EMBL/GenBank/DDBJ whole genome shotgun (WGS) entry which is preliminary data.</text>
</comment>
<protein>
    <submittedName>
        <fullName evidence="1">Uncharacterized protein</fullName>
    </submittedName>
</protein>
<accession>A0AC61RG09</accession>
<evidence type="ECO:0000313" key="2">
    <source>
        <dbReference type="Proteomes" id="UP000306319"/>
    </source>
</evidence>
<dbReference type="Proteomes" id="UP000306319">
    <property type="component" value="Unassembled WGS sequence"/>
</dbReference>
<organism evidence="1 2">
    <name type="scientific">Lepagella muris</name>
    <dbReference type="NCBI Taxonomy" id="3032870"/>
    <lineage>
        <taxon>Bacteria</taxon>
        <taxon>Pseudomonadati</taxon>
        <taxon>Bacteroidota</taxon>
        <taxon>Bacteroidia</taxon>
        <taxon>Bacteroidales</taxon>
        <taxon>Muribaculaceae</taxon>
        <taxon>Lepagella</taxon>
    </lineage>
</organism>
<evidence type="ECO:0000313" key="1">
    <source>
        <dbReference type="EMBL" id="TGY76317.1"/>
    </source>
</evidence>
<sequence length="92" mass="10458">MSYLFLKLSAKLHQIFVIINRKYLVFFHNICFHIEILLNNHLIVHNSYKIIHKLCKTPVSSPEVSLPKDPALTAQPSLGIGAVIISLVIFFS</sequence>
<name>A0AC61RG09_9BACT</name>
<gene>
    <name evidence="1" type="ORF">E5331_18480</name>
</gene>